<dbReference type="AlphaFoldDB" id="A0A7C8GS66"/>
<proteinExistence type="predicted"/>
<dbReference type="SUPFAM" id="SSF53756">
    <property type="entry name" value="UDP-Glycosyltransferase/glycogen phosphorylase"/>
    <property type="match status" value="1"/>
</dbReference>
<dbReference type="InterPro" id="IPR050194">
    <property type="entry name" value="Glycosyltransferase_grp1"/>
</dbReference>
<dbReference type="Pfam" id="PF00534">
    <property type="entry name" value="Glycos_transf_1"/>
    <property type="match status" value="1"/>
</dbReference>
<dbReference type="Gene3D" id="3.40.50.2000">
    <property type="entry name" value="Glycogen Phosphorylase B"/>
    <property type="match status" value="2"/>
</dbReference>
<feature type="domain" description="Glycosyltransferase subfamily 4-like N-terminal" evidence="2">
    <location>
        <begin position="14"/>
        <end position="182"/>
    </location>
</feature>
<gene>
    <name evidence="3" type="ORF">F9U64_13955</name>
</gene>
<keyword evidence="4" id="KW-1185">Reference proteome</keyword>
<dbReference type="PANTHER" id="PTHR45947">
    <property type="entry name" value="SULFOQUINOVOSYL TRANSFERASE SQD2"/>
    <property type="match status" value="1"/>
</dbReference>
<dbReference type="Proteomes" id="UP000480246">
    <property type="component" value="Unassembled WGS sequence"/>
</dbReference>
<dbReference type="InterPro" id="IPR028098">
    <property type="entry name" value="Glyco_trans_4-like_N"/>
</dbReference>
<keyword evidence="3" id="KW-0808">Transferase</keyword>
<evidence type="ECO:0000313" key="4">
    <source>
        <dbReference type="Proteomes" id="UP000480246"/>
    </source>
</evidence>
<dbReference type="PANTHER" id="PTHR45947:SF3">
    <property type="entry name" value="SULFOQUINOVOSYL TRANSFERASE SQD2"/>
    <property type="match status" value="1"/>
</dbReference>
<dbReference type="GO" id="GO:0016758">
    <property type="term" value="F:hexosyltransferase activity"/>
    <property type="evidence" value="ECO:0007669"/>
    <property type="project" value="TreeGrafter"/>
</dbReference>
<accession>A0A7C8GS66</accession>
<dbReference type="Pfam" id="PF13439">
    <property type="entry name" value="Glyco_transf_4"/>
    <property type="match status" value="1"/>
</dbReference>
<organism evidence="3 4">
    <name type="scientific">Gracilibacillus oryzae</name>
    <dbReference type="NCBI Taxonomy" id="1672701"/>
    <lineage>
        <taxon>Bacteria</taxon>
        <taxon>Bacillati</taxon>
        <taxon>Bacillota</taxon>
        <taxon>Bacilli</taxon>
        <taxon>Bacillales</taxon>
        <taxon>Bacillaceae</taxon>
        <taxon>Gracilibacillus</taxon>
    </lineage>
</organism>
<reference evidence="3 4" key="1">
    <citation type="submission" date="2019-10" db="EMBL/GenBank/DDBJ databases">
        <title>Gracilibacillus sp. nov. isolated from rice seeds.</title>
        <authorList>
            <person name="He S."/>
        </authorList>
    </citation>
    <scope>NUCLEOTIDE SEQUENCE [LARGE SCALE GENOMIC DNA]</scope>
    <source>
        <strain evidence="3 4">TD8</strain>
    </source>
</reference>
<feature type="domain" description="Glycosyl transferase family 1" evidence="1">
    <location>
        <begin position="193"/>
        <end position="357"/>
    </location>
</feature>
<protein>
    <submittedName>
        <fullName evidence="3">Glycosyltransferase family 4 protein</fullName>
    </submittedName>
</protein>
<evidence type="ECO:0000259" key="2">
    <source>
        <dbReference type="Pfam" id="PF13439"/>
    </source>
</evidence>
<evidence type="ECO:0000313" key="3">
    <source>
        <dbReference type="EMBL" id="KAB8130731.1"/>
    </source>
</evidence>
<dbReference type="OrthoDB" id="9802525at2"/>
<comment type="caution">
    <text evidence="3">The sequence shown here is derived from an EMBL/GenBank/DDBJ whole genome shotgun (WGS) entry which is preliminary data.</text>
</comment>
<dbReference type="RefSeq" id="WP_153404716.1">
    <property type="nucleotide sequence ID" value="NZ_ML762434.1"/>
</dbReference>
<evidence type="ECO:0000259" key="1">
    <source>
        <dbReference type="Pfam" id="PF00534"/>
    </source>
</evidence>
<name>A0A7C8GS66_9BACI</name>
<sequence length="400" mass="46014">MKILITTEWYSPVINGVVTSIVNLKKELEKLGHEVRVLTLSDEAKSYVKDDVTYISSLGVGKIYPGARVTLFKNYKYLQQLIDWRPDVIHSQCEFSTFRLAKHLAKCLRIPIIHTYHTVYEDYTHYFSPNQKWGKAMVAIFSRKVLKNATYVIAPTEKVSNLLQDYGVKQPIKVIPTGIDLSSYQQFKTDQTRNTIRKQLNIPEQDNLLIFVGRLAKEKNLEEILSYFSQIDNKNMSLLIVGDGPQRQHLEKYAKKLNIENKVIFTGMVPPKDIPSYYRTADVFVSASNSETQGLTYIEALASGLPALCRKDPCLESVVENGVNGWLFETFREFEHYMKNIFEEQTVYKELSANAEKTAYDNYSSVAFAKNIEDTYYDAISLYNHPKKDIVYFNHSGINQ</sequence>
<dbReference type="EMBL" id="WEID01000069">
    <property type="protein sequence ID" value="KAB8130731.1"/>
    <property type="molecule type" value="Genomic_DNA"/>
</dbReference>
<dbReference type="InterPro" id="IPR001296">
    <property type="entry name" value="Glyco_trans_1"/>
</dbReference>
<dbReference type="CDD" id="cd03817">
    <property type="entry name" value="GT4_UGDG-like"/>
    <property type="match status" value="1"/>
</dbReference>